<keyword evidence="3" id="KW-0862">Zinc</keyword>
<reference evidence="9 10" key="1">
    <citation type="submission" date="2021-06" db="EMBL/GenBank/DDBJ databases">
        <title>Genome sequence of Babesia caballi.</title>
        <authorList>
            <person name="Yamagishi J."/>
            <person name="Kidaka T."/>
            <person name="Ochi A."/>
        </authorList>
    </citation>
    <scope>NUCLEOTIDE SEQUENCE [LARGE SCALE GENOMIC DNA]</scope>
    <source>
        <strain evidence="9">USDA-D6B2</strain>
    </source>
</reference>
<feature type="compositionally biased region" description="Basic and acidic residues" evidence="6">
    <location>
        <begin position="375"/>
        <end position="384"/>
    </location>
</feature>
<evidence type="ECO:0000256" key="4">
    <source>
        <dbReference type="PROSITE-ProRule" id="PRU00175"/>
    </source>
</evidence>
<organism evidence="9 10">
    <name type="scientific">Babesia caballi</name>
    <dbReference type="NCBI Taxonomy" id="5871"/>
    <lineage>
        <taxon>Eukaryota</taxon>
        <taxon>Sar</taxon>
        <taxon>Alveolata</taxon>
        <taxon>Apicomplexa</taxon>
        <taxon>Aconoidasida</taxon>
        <taxon>Piroplasmida</taxon>
        <taxon>Babesiidae</taxon>
        <taxon>Babesia</taxon>
    </lineage>
</organism>
<dbReference type="Pfam" id="PF13445">
    <property type="entry name" value="zf-RING_UBOX"/>
    <property type="match status" value="1"/>
</dbReference>
<protein>
    <submittedName>
        <fullName evidence="9">Zinc finger, C3HC4 type, putative</fullName>
    </submittedName>
</protein>
<feature type="region of interest" description="Disordered" evidence="6">
    <location>
        <begin position="54"/>
        <end position="121"/>
    </location>
</feature>
<feature type="region of interest" description="Disordered" evidence="6">
    <location>
        <begin position="610"/>
        <end position="640"/>
    </location>
</feature>
<dbReference type="PANTHER" id="PTHR12170:SF3">
    <property type="entry name" value="GH10162P"/>
    <property type="match status" value="1"/>
</dbReference>
<dbReference type="GeneID" id="94194431"/>
<dbReference type="RefSeq" id="XP_067715019.1">
    <property type="nucleotide sequence ID" value="XM_067858918.1"/>
</dbReference>
<dbReference type="GO" id="GO:0005737">
    <property type="term" value="C:cytoplasm"/>
    <property type="evidence" value="ECO:0007669"/>
    <property type="project" value="TreeGrafter"/>
</dbReference>
<feature type="zinc finger region" description="RING-Gid-type" evidence="5">
    <location>
        <begin position="912"/>
        <end position="956"/>
    </location>
</feature>
<evidence type="ECO:0000313" key="10">
    <source>
        <dbReference type="Proteomes" id="UP001497744"/>
    </source>
</evidence>
<dbReference type="InterPro" id="IPR001841">
    <property type="entry name" value="Znf_RING"/>
</dbReference>
<dbReference type="GO" id="GO:0043161">
    <property type="term" value="P:proteasome-mediated ubiquitin-dependent protein catabolic process"/>
    <property type="evidence" value="ECO:0007669"/>
    <property type="project" value="InterPro"/>
</dbReference>
<dbReference type="Proteomes" id="UP001497744">
    <property type="component" value="Unassembled WGS sequence"/>
</dbReference>
<dbReference type="InterPro" id="IPR027370">
    <property type="entry name" value="Znf-RING_euk"/>
</dbReference>
<feature type="compositionally biased region" description="Basic and acidic residues" evidence="6">
    <location>
        <begin position="614"/>
        <end position="623"/>
    </location>
</feature>
<proteinExistence type="predicted"/>
<evidence type="ECO:0000256" key="2">
    <source>
        <dbReference type="ARBA" id="ARBA00022771"/>
    </source>
</evidence>
<evidence type="ECO:0000313" key="9">
    <source>
        <dbReference type="EMBL" id="GIX62950.1"/>
    </source>
</evidence>
<keyword evidence="2 4" id="KW-0863">Zinc-finger</keyword>
<gene>
    <name evidence="9" type="ORF">BcabD6B2_23850</name>
</gene>
<dbReference type="GO" id="GO:0008270">
    <property type="term" value="F:zinc ion binding"/>
    <property type="evidence" value="ECO:0007669"/>
    <property type="project" value="UniProtKB-KW"/>
</dbReference>
<dbReference type="GO" id="GO:0034657">
    <property type="term" value="C:GID complex"/>
    <property type="evidence" value="ECO:0007669"/>
    <property type="project" value="TreeGrafter"/>
</dbReference>
<feature type="region of interest" description="Disordered" evidence="6">
    <location>
        <begin position="365"/>
        <end position="434"/>
    </location>
</feature>
<feature type="compositionally biased region" description="Polar residues" evidence="6">
    <location>
        <begin position="69"/>
        <end position="81"/>
    </location>
</feature>
<dbReference type="PROSITE" id="PS51867">
    <property type="entry name" value="ZF_RING_GID"/>
    <property type="match status" value="1"/>
</dbReference>
<feature type="domain" description="RING-type" evidence="7">
    <location>
        <begin position="912"/>
        <end position="956"/>
    </location>
</feature>
<dbReference type="EMBL" id="BPLF01000002">
    <property type="protein sequence ID" value="GIX62950.1"/>
    <property type="molecule type" value="Genomic_DNA"/>
</dbReference>
<keyword evidence="1" id="KW-0479">Metal-binding</keyword>
<dbReference type="SMART" id="SM00184">
    <property type="entry name" value="RING"/>
    <property type="match status" value="1"/>
</dbReference>
<dbReference type="InterPro" id="IPR044063">
    <property type="entry name" value="ZF_RING_GID"/>
</dbReference>
<evidence type="ECO:0000259" key="7">
    <source>
        <dbReference type="PROSITE" id="PS50089"/>
    </source>
</evidence>
<evidence type="ECO:0000259" key="8">
    <source>
        <dbReference type="PROSITE" id="PS51867"/>
    </source>
</evidence>
<feature type="domain" description="RING-Gid-type" evidence="8">
    <location>
        <begin position="912"/>
        <end position="956"/>
    </location>
</feature>
<dbReference type="InterPro" id="IPR045098">
    <property type="entry name" value="Fyv10_fam"/>
</dbReference>
<evidence type="ECO:0000256" key="5">
    <source>
        <dbReference type="PROSITE-ProRule" id="PRU01215"/>
    </source>
</evidence>
<keyword evidence="10" id="KW-1185">Reference proteome</keyword>
<dbReference type="GO" id="GO:0061630">
    <property type="term" value="F:ubiquitin protein ligase activity"/>
    <property type="evidence" value="ECO:0007669"/>
    <property type="project" value="InterPro"/>
</dbReference>
<dbReference type="PANTHER" id="PTHR12170">
    <property type="entry name" value="MACROPHAGE ERYTHROBLAST ATTACHER-RELATED"/>
    <property type="match status" value="1"/>
</dbReference>
<accession>A0AAV4LSW5</accession>
<dbReference type="AlphaFoldDB" id="A0AAV4LSW5"/>
<dbReference type="PROSITE" id="PS50089">
    <property type="entry name" value="ZF_RING_2"/>
    <property type="match status" value="1"/>
</dbReference>
<feature type="region of interest" description="Disordered" evidence="6">
    <location>
        <begin position="679"/>
        <end position="721"/>
    </location>
</feature>
<dbReference type="Gene3D" id="3.30.40.10">
    <property type="entry name" value="Zinc/RING finger domain, C3HC4 (zinc finger)"/>
    <property type="match status" value="1"/>
</dbReference>
<sequence>MQTVTQPSKRSYEDAMSPLARDVTSLQKRQKALFTQLYEHIDSLVKVVEDAASSLAETPRQSVLPESAAATSSDGNQQGAQQEGGDVNRAGGDTAIPHGTVGATSAKPPAGAQSTDSAAVDKRDTTLHTNLTSVANAVKKLDVHRNALRICREFKANYTKFGKPLVTAEQPASTRVFLHDSLDEELVVQMIGMHLLHYGLFDVYDELKSEIVEVWGEGSRALVSEAVISAYVTLHRMISQYKNEDIQPLVEWVKQHKAESHLHADRFDALLLNLHKLQLMNGLYVVTEGETQKSYVLMTPERISRVRSSGLSHMWDCHNRDIGKLMTQVILGENLPTPDELAQLKVSTERMFVKLFCENGIRVKKPPPPASPPDHCVRVPDWPHRPKGMKSDMITSLKRTAQCEEKPKPPKPEPDPLRYPVRGTPETTPEKPSHDSWLELMESGVTELLDSNVASKAVCEEPERKGTKLQPGWLRSVEGETRQTIPFPRINYERLRSPVLSQMAVFYQAKRRMAGIVPTTSQLHHVDTLKTMLSDPETACRQLIPKPPWRTQGRPIKVLQGDTYSPPDFTIRSEENWYARRVEHAAAATALLESNDSSSDRVIRDMIYEADVGASRRPDHAREQPNPQADPPSDSLTESQPTVSFTLFTGSPVLRDILMNSQITRRSLTRQGVASGLGRIRIRFPSRSDPSEPPSHGRRTGGRDLRVSRYEPGPASADASSAAANVQGEGFIGFREAPNVNVRVGTHYVFSRSAGAPAHDNAQQQRPWVAERRHSRARAIRRGDGAPKFGHTGGQRCFGGSDLRSDLAAFEPRCAEILSSRLRARGSGRFCARVSTLRKVSVRTVALWRRSPISVLVCAGYILNHRLAELVDFPSMGERMSSELSSLMRSSSQLPIDADLGPAFCFHSYLTCPISKDQTCGDNPPVMLPCGHVTCRRCADSFSSVRRKGQFKCPMCPQLISPGSTKVLHLDWNSCGLDAPR</sequence>
<dbReference type="GO" id="GO:0005634">
    <property type="term" value="C:nucleus"/>
    <property type="evidence" value="ECO:0007669"/>
    <property type="project" value="TreeGrafter"/>
</dbReference>
<evidence type="ECO:0000256" key="6">
    <source>
        <dbReference type="SAM" id="MobiDB-lite"/>
    </source>
</evidence>
<comment type="caution">
    <text evidence="9">The sequence shown here is derived from an EMBL/GenBank/DDBJ whole genome shotgun (WGS) entry which is preliminary data.</text>
</comment>
<evidence type="ECO:0000256" key="1">
    <source>
        <dbReference type="ARBA" id="ARBA00022723"/>
    </source>
</evidence>
<dbReference type="SUPFAM" id="SSF57850">
    <property type="entry name" value="RING/U-box"/>
    <property type="match status" value="1"/>
</dbReference>
<dbReference type="InterPro" id="IPR013083">
    <property type="entry name" value="Znf_RING/FYVE/PHD"/>
</dbReference>
<evidence type="ECO:0000256" key="3">
    <source>
        <dbReference type="ARBA" id="ARBA00022833"/>
    </source>
</evidence>
<feature type="compositionally biased region" description="Basic and acidic residues" evidence="6">
    <location>
        <begin position="401"/>
        <end position="416"/>
    </location>
</feature>
<name>A0AAV4LSW5_BABCB</name>